<protein>
    <submittedName>
        <fullName evidence="1">Uncharacterized protein</fullName>
    </submittedName>
</protein>
<keyword evidence="2" id="KW-1185">Reference proteome</keyword>
<dbReference type="Proteomes" id="UP001341840">
    <property type="component" value="Unassembled WGS sequence"/>
</dbReference>
<accession>A0ABU6VAT4</accession>
<reference evidence="1 2" key="1">
    <citation type="journal article" date="2023" name="Plants (Basel)">
        <title>Bridging the Gap: Combining Genomics and Transcriptomics Approaches to Understand Stylosanthes scabra, an Orphan Legume from the Brazilian Caatinga.</title>
        <authorList>
            <person name="Ferreira-Neto J.R.C."/>
            <person name="da Silva M.D."/>
            <person name="Binneck E."/>
            <person name="de Melo N.F."/>
            <person name="da Silva R.H."/>
            <person name="de Melo A.L.T.M."/>
            <person name="Pandolfi V."/>
            <person name="Bustamante F.O."/>
            <person name="Brasileiro-Vidal A.C."/>
            <person name="Benko-Iseppon A.M."/>
        </authorList>
    </citation>
    <scope>NUCLEOTIDE SEQUENCE [LARGE SCALE GENOMIC DNA]</scope>
    <source>
        <tissue evidence="1">Leaves</tissue>
    </source>
</reference>
<organism evidence="1 2">
    <name type="scientific">Stylosanthes scabra</name>
    <dbReference type="NCBI Taxonomy" id="79078"/>
    <lineage>
        <taxon>Eukaryota</taxon>
        <taxon>Viridiplantae</taxon>
        <taxon>Streptophyta</taxon>
        <taxon>Embryophyta</taxon>
        <taxon>Tracheophyta</taxon>
        <taxon>Spermatophyta</taxon>
        <taxon>Magnoliopsida</taxon>
        <taxon>eudicotyledons</taxon>
        <taxon>Gunneridae</taxon>
        <taxon>Pentapetalae</taxon>
        <taxon>rosids</taxon>
        <taxon>fabids</taxon>
        <taxon>Fabales</taxon>
        <taxon>Fabaceae</taxon>
        <taxon>Papilionoideae</taxon>
        <taxon>50 kb inversion clade</taxon>
        <taxon>dalbergioids sensu lato</taxon>
        <taxon>Dalbergieae</taxon>
        <taxon>Pterocarpus clade</taxon>
        <taxon>Stylosanthes</taxon>
    </lineage>
</organism>
<name>A0ABU6VAT4_9FABA</name>
<comment type="caution">
    <text evidence="1">The sequence shown here is derived from an EMBL/GenBank/DDBJ whole genome shotgun (WGS) entry which is preliminary data.</text>
</comment>
<evidence type="ECO:0000313" key="1">
    <source>
        <dbReference type="EMBL" id="MED6169603.1"/>
    </source>
</evidence>
<dbReference type="PANTHER" id="PTHR33240:SF15">
    <property type="entry name" value="GAG-PRO-LIKE PROTEIN"/>
    <property type="match status" value="1"/>
</dbReference>
<sequence length="158" mass="17826">MSRAPVSKPPPMVTTDNRNQSLVISVVTIDTMIRRVFVDQGISFDILFRRCIDAPGLTKKDPKAHSDDLVRCSGKRLTRIGSNPPDTKKMKVKELVVTHNSAYNKILGRPTMYKVGAIMTTYIHTRKFITDDDEVEVIREAKSEAEKCHIATKHDSKD</sequence>
<dbReference type="PANTHER" id="PTHR33240">
    <property type="entry name" value="OS08G0508500 PROTEIN"/>
    <property type="match status" value="1"/>
</dbReference>
<evidence type="ECO:0000313" key="2">
    <source>
        <dbReference type="Proteomes" id="UP001341840"/>
    </source>
</evidence>
<proteinExistence type="predicted"/>
<dbReference type="EMBL" id="JASCZI010151113">
    <property type="protein sequence ID" value="MED6169603.1"/>
    <property type="molecule type" value="Genomic_DNA"/>
</dbReference>
<gene>
    <name evidence="1" type="ORF">PIB30_022821</name>
</gene>